<dbReference type="PROSITE" id="PS51677">
    <property type="entry name" value="NODB"/>
    <property type="match status" value="1"/>
</dbReference>
<keyword evidence="4" id="KW-1185">Reference proteome</keyword>
<dbReference type="InterPro" id="IPR011330">
    <property type="entry name" value="Glyco_hydro/deAcase_b/a-brl"/>
</dbReference>
<dbReference type="PANTHER" id="PTHR34216">
    <property type="match status" value="1"/>
</dbReference>
<dbReference type="GO" id="GO:0016810">
    <property type="term" value="F:hydrolase activity, acting on carbon-nitrogen (but not peptide) bonds"/>
    <property type="evidence" value="ECO:0007669"/>
    <property type="project" value="InterPro"/>
</dbReference>
<dbReference type="GO" id="GO:0005975">
    <property type="term" value="P:carbohydrate metabolic process"/>
    <property type="evidence" value="ECO:0007669"/>
    <property type="project" value="InterPro"/>
</dbReference>
<dbReference type="eggNOG" id="COG0726">
    <property type="taxonomic scope" value="Bacteria"/>
</dbReference>
<gene>
    <name evidence="3" type="ordered locus">Dde_1658</name>
</gene>
<dbReference type="Proteomes" id="UP000002710">
    <property type="component" value="Chromosome"/>
</dbReference>
<dbReference type="PANTHER" id="PTHR34216:SF7">
    <property type="entry name" value="POLY-BETA-1,6-N-ACETYL-D-GLUCOSAMINE N-DEACETYLASE"/>
    <property type="match status" value="1"/>
</dbReference>
<dbReference type="EMBL" id="CP000112">
    <property type="protein sequence ID" value="ABB38455.1"/>
    <property type="molecule type" value="Genomic_DNA"/>
</dbReference>
<dbReference type="KEGG" id="dde:Dde_1658"/>
<keyword evidence="1" id="KW-0732">Signal</keyword>
<evidence type="ECO:0000313" key="4">
    <source>
        <dbReference type="Proteomes" id="UP000002710"/>
    </source>
</evidence>
<dbReference type="HOGENOM" id="CLU_030024_3_0_7"/>
<sequence>MTKSLPVLMYHYVSKCEGSISVDPRTFEDHCRTLAARGWHGISLHEAEQFLLNGTPLPRRSVLITFDDGYLDNYIYAWPVLKKYGHKAVIFAVTSKIENHATLRPTIDDIREGRARPDALPQVDKPFIEIAEGVAERQDTFFSWSEARAMEASGVITIAAHSHSHANIFCGHEYSGFIFPRGRGRTFYEVEGENLWGMPAYPKAPAFSGNAFLPSARLMDIVRSTVPQNKIEAYNFAQQQENRDRLQRKLDALSATEAGRYETDEERDARFTKDIAACKALLEKELGHARRSFCWPWGVAGTAAKLMAEQQGFNVFFTTAPGANPPHSAGAVHRFKVKNRPARWLLSRVRLYANPAAARIYSFLRR</sequence>
<evidence type="ECO:0000256" key="1">
    <source>
        <dbReference type="ARBA" id="ARBA00022729"/>
    </source>
</evidence>
<dbReference type="Pfam" id="PF01522">
    <property type="entry name" value="Polysacc_deac_1"/>
    <property type="match status" value="1"/>
</dbReference>
<evidence type="ECO:0000259" key="2">
    <source>
        <dbReference type="PROSITE" id="PS51677"/>
    </source>
</evidence>
<dbReference type="InterPro" id="IPR051398">
    <property type="entry name" value="Polysacch_Deacetylase"/>
</dbReference>
<dbReference type="SUPFAM" id="SSF88713">
    <property type="entry name" value="Glycoside hydrolase/deacetylase"/>
    <property type="match status" value="1"/>
</dbReference>
<dbReference type="CDD" id="cd10969">
    <property type="entry name" value="CE4_Ecf1_like_5s"/>
    <property type="match status" value="1"/>
</dbReference>
<dbReference type="RefSeq" id="WP_011367606.1">
    <property type="nucleotide sequence ID" value="NC_007519.1"/>
</dbReference>
<organism evidence="3 4">
    <name type="scientific">Oleidesulfovibrio alaskensis (strain ATCC BAA-1058 / DSM 17464 / G20)</name>
    <name type="common">Desulfovibrio alaskensis</name>
    <dbReference type="NCBI Taxonomy" id="207559"/>
    <lineage>
        <taxon>Bacteria</taxon>
        <taxon>Pseudomonadati</taxon>
        <taxon>Thermodesulfobacteriota</taxon>
        <taxon>Desulfovibrionia</taxon>
        <taxon>Desulfovibrionales</taxon>
        <taxon>Desulfovibrionaceae</taxon>
        <taxon>Oleidesulfovibrio</taxon>
    </lineage>
</organism>
<dbReference type="AlphaFoldDB" id="Q311E1"/>
<dbReference type="STRING" id="207559.Dde_1658"/>
<feature type="domain" description="NodB homology" evidence="2">
    <location>
        <begin position="60"/>
        <end position="167"/>
    </location>
</feature>
<reference evidence="3 4" key="1">
    <citation type="journal article" date="2011" name="J. Bacteriol.">
        <title>Complete genome sequence and updated annotation of Desulfovibrio alaskensis G20.</title>
        <authorList>
            <person name="Hauser L.J."/>
            <person name="Land M.L."/>
            <person name="Brown S.D."/>
            <person name="Larimer F."/>
            <person name="Keller K.L."/>
            <person name="Rapp-Giles B.J."/>
            <person name="Price M.N."/>
            <person name="Lin M."/>
            <person name="Bruce D.C."/>
            <person name="Detter J.C."/>
            <person name="Tapia R."/>
            <person name="Han C.S."/>
            <person name="Goodwin L.A."/>
            <person name="Cheng J.F."/>
            <person name="Pitluck S."/>
            <person name="Copeland A."/>
            <person name="Lucas S."/>
            <person name="Nolan M."/>
            <person name="Lapidus A.L."/>
            <person name="Palumbo A.V."/>
            <person name="Wall J.D."/>
        </authorList>
    </citation>
    <scope>NUCLEOTIDE SEQUENCE [LARGE SCALE GENOMIC DNA]</scope>
    <source>
        <strain evidence="4">ATCC BAA 1058 / DSM 17464 / G20</strain>
    </source>
</reference>
<dbReference type="Gene3D" id="3.20.20.370">
    <property type="entry name" value="Glycoside hydrolase/deacetylase"/>
    <property type="match status" value="1"/>
</dbReference>
<evidence type="ECO:0000313" key="3">
    <source>
        <dbReference type="EMBL" id="ABB38455.1"/>
    </source>
</evidence>
<protein>
    <submittedName>
        <fullName evidence="3">Polysaccharide deacetylase</fullName>
    </submittedName>
</protein>
<proteinExistence type="predicted"/>
<dbReference type="InterPro" id="IPR002509">
    <property type="entry name" value="NODB_dom"/>
</dbReference>
<accession>Q311E1</accession>
<name>Q311E1_OLEA2</name>